<dbReference type="EMBL" id="MU007041">
    <property type="protein sequence ID" value="KAF2430195.1"/>
    <property type="molecule type" value="Genomic_DNA"/>
</dbReference>
<feature type="domain" description="Amidohydrolase-related" evidence="2">
    <location>
        <begin position="162"/>
        <end position="374"/>
    </location>
</feature>
<protein>
    <submittedName>
        <fullName evidence="3">Amidohydrolase 2</fullName>
    </submittedName>
</protein>
<dbReference type="InterPro" id="IPR052350">
    <property type="entry name" value="Metallo-dep_Lactonases"/>
</dbReference>
<dbReference type="OrthoDB" id="2135488at2759"/>
<dbReference type="Gene3D" id="3.20.20.140">
    <property type="entry name" value="Metal-dependent hydrolases"/>
    <property type="match status" value="1"/>
</dbReference>
<comment type="similarity">
    <text evidence="1">Belongs to the metallo-dependent hydrolases superfamily.</text>
</comment>
<evidence type="ECO:0000313" key="3">
    <source>
        <dbReference type="EMBL" id="KAF2430195.1"/>
    </source>
</evidence>
<name>A0A9P4NQH4_9PEZI</name>
<reference evidence="3" key="1">
    <citation type="journal article" date="2020" name="Stud. Mycol.">
        <title>101 Dothideomycetes genomes: a test case for predicting lifestyles and emergence of pathogens.</title>
        <authorList>
            <person name="Haridas S."/>
            <person name="Albert R."/>
            <person name="Binder M."/>
            <person name="Bloem J."/>
            <person name="Labutti K."/>
            <person name="Salamov A."/>
            <person name="Andreopoulos B."/>
            <person name="Baker S."/>
            <person name="Barry K."/>
            <person name="Bills G."/>
            <person name="Bluhm B."/>
            <person name="Cannon C."/>
            <person name="Castanera R."/>
            <person name="Culley D."/>
            <person name="Daum C."/>
            <person name="Ezra D."/>
            <person name="Gonzalez J."/>
            <person name="Henrissat B."/>
            <person name="Kuo A."/>
            <person name="Liang C."/>
            <person name="Lipzen A."/>
            <person name="Lutzoni F."/>
            <person name="Magnuson J."/>
            <person name="Mondo S."/>
            <person name="Nolan M."/>
            <person name="Ohm R."/>
            <person name="Pangilinan J."/>
            <person name="Park H.-J."/>
            <person name="Ramirez L."/>
            <person name="Alfaro M."/>
            <person name="Sun H."/>
            <person name="Tritt A."/>
            <person name="Yoshinaga Y."/>
            <person name="Zwiers L.-H."/>
            <person name="Turgeon B."/>
            <person name="Goodwin S."/>
            <person name="Spatafora J."/>
            <person name="Crous P."/>
            <person name="Grigoriev I."/>
        </authorList>
    </citation>
    <scope>NUCLEOTIDE SEQUENCE</scope>
    <source>
        <strain evidence="3">CBS 130266</strain>
    </source>
</reference>
<evidence type="ECO:0000313" key="4">
    <source>
        <dbReference type="Proteomes" id="UP000800235"/>
    </source>
</evidence>
<evidence type="ECO:0000256" key="1">
    <source>
        <dbReference type="ARBA" id="ARBA00038310"/>
    </source>
</evidence>
<dbReference type="InterPro" id="IPR032466">
    <property type="entry name" value="Metal_Hydrolase"/>
</dbReference>
<dbReference type="Pfam" id="PF04909">
    <property type="entry name" value="Amidohydro_2"/>
    <property type="match status" value="1"/>
</dbReference>
<dbReference type="Proteomes" id="UP000800235">
    <property type="component" value="Unassembled WGS sequence"/>
</dbReference>
<dbReference type="PANTHER" id="PTHR43569:SF2">
    <property type="entry name" value="AMIDOHYDROLASE-RELATED DOMAIN-CONTAINING PROTEIN"/>
    <property type="match status" value="1"/>
</dbReference>
<dbReference type="InterPro" id="IPR006680">
    <property type="entry name" value="Amidohydro-rel"/>
</dbReference>
<accession>A0A9P4NQH4</accession>
<organism evidence="3 4">
    <name type="scientific">Tothia fuscella</name>
    <dbReference type="NCBI Taxonomy" id="1048955"/>
    <lineage>
        <taxon>Eukaryota</taxon>
        <taxon>Fungi</taxon>
        <taxon>Dikarya</taxon>
        <taxon>Ascomycota</taxon>
        <taxon>Pezizomycotina</taxon>
        <taxon>Dothideomycetes</taxon>
        <taxon>Pleosporomycetidae</taxon>
        <taxon>Venturiales</taxon>
        <taxon>Cylindrosympodiaceae</taxon>
        <taxon>Tothia</taxon>
    </lineage>
</organism>
<evidence type="ECO:0000259" key="2">
    <source>
        <dbReference type="Pfam" id="PF04909"/>
    </source>
</evidence>
<proteinExistence type="inferred from homology"/>
<dbReference type="SUPFAM" id="SSF51556">
    <property type="entry name" value="Metallo-dependent hydrolases"/>
    <property type="match status" value="1"/>
</dbReference>
<sequence length="377" mass="42594">MAPQTILDSHIHLWPHSAANSNSHGWMKPGEHLTRQYSIEDYLIATSTAISEHSTSTESNEYDLKGFIYVETDRMVQKTTSDDVHIWAAEPLREIAFLRRMVEGTPEDGESGFDSSQANLLKGIVAWAPLDRGIAGFQQYLAAAKEVAGAKAWRKIRGCRFLLQGIRDKVQFEQLAQGQEFVDLLKLLGEEGWSFDVGIDQRSGGIWQLFSFAEVIEKVHDGVGDRDQTVFILNHLCKPDMKQIPGTEEYTDIFWHWKTAMSSFAACDNVYIKLSGAFSEMVNQNPDTGGEPLPVSKIVEITRPWIKHIVFDCFGPKRIMFGSDWPVCNVQGPSDQLTWARWKEVVAILLEDFGLSSEDKDRIWYGTAVEAYRLEGL</sequence>
<keyword evidence="4" id="KW-1185">Reference proteome</keyword>
<dbReference type="PANTHER" id="PTHR43569">
    <property type="entry name" value="AMIDOHYDROLASE"/>
    <property type="match status" value="1"/>
</dbReference>
<gene>
    <name evidence="3" type="ORF">EJ08DRAFT_634413</name>
</gene>
<dbReference type="GO" id="GO:0016787">
    <property type="term" value="F:hydrolase activity"/>
    <property type="evidence" value="ECO:0007669"/>
    <property type="project" value="InterPro"/>
</dbReference>
<comment type="caution">
    <text evidence="3">The sequence shown here is derived from an EMBL/GenBank/DDBJ whole genome shotgun (WGS) entry which is preliminary data.</text>
</comment>
<dbReference type="AlphaFoldDB" id="A0A9P4NQH4"/>